<dbReference type="Pfam" id="PF00126">
    <property type="entry name" value="HTH_1"/>
    <property type="match status" value="1"/>
</dbReference>
<keyword evidence="2" id="KW-0805">Transcription regulation</keyword>
<evidence type="ECO:0000313" key="7">
    <source>
        <dbReference type="Proteomes" id="UP001596011"/>
    </source>
</evidence>
<proteinExistence type="inferred from homology"/>
<dbReference type="SUPFAM" id="SSF46785">
    <property type="entry name" value="Winged helix' DNA-binding domain"/>
    <property type="match status" value="1"/>
</dbReference>
<evidence type="ECO:0000256" key="2">
    <source>
        <dbReference type="ARBA" id="ARBA00023015"/>
    </source>
</evidence>
<evidence type="ECO:0000256" key="3">
    <source>
        <dbReference type="ARBA" id="ARBA00023125"/>
    </source>
</evidence>
<accession>A0ABV9HI45</accession>
<dbReference type="RefSeq" id="WP_377137145.1">
    <property type="nucleotide sequence ID" value="NZ_JBHSFI010000005.1"/>
</dbReference>
<sequence>MTPDVDLKHMRYFVAVADEGTFTRAAERLGMTQPALSRAIRALEHAIGSTLFVRQPQGVALTEAGRQFSGDARVVVEAAEAALARATRFGREEPHLRVTARACDVEPLRRLVDSYNERYPDELPARAAIVEVGAQAGELRAGAADVALLRSPFDHRGLDSDLISAVPRVAVLPGSHRLAGRDVVHRSELAGEAFPVWPDLPPAAMAFWTGTDLEHHDWRPGPVVHDAAQYTGSIRLGQAVGFMPSTHVPERPTDGTVVVPVIGLSVSELRVAWACTATSPDVARFVRHTTEQATEAGRALEGSAALRG</sequence>
<dbReference type="PRINTS" id="PR00039">
    <property type="entry name" value="HTHLYSR"/>
</dbReference>
<dbReference type="InterPro" id="IPR036388">
    <property type="entry name" value="WH-like_DNA-bd_sf"/>
</dbReference>
<dbReference type="InterPro" id="IPR036390">
    <property type="entry name" value="WH_DNA-bd_sf"/>
</dbReference>
<dbReference type="PANTHER" id="PTHR30346:SF0">
    <property type="entry name" value="HCA OPERON TRANSCRIPTIONAL ACTIVATOR HCAR"/>
    <property type="match status" value="1"/>
</dbReference>
<evidence type="ECO:0000256" key="1">
    <source>
        <dbReference type="ARBA" id="ARBA00009437"/>
    </source>
</evidence>
<dbReference type="Gene3D" id="3.40.190.10">
    <property type="entry name" value="Periplasmic binding protein-like II"/>
    <property type="match status" value="2"/>
</dbReference>
<name>A0ABV9HI45_9MICO</name>
<dbReference type="PROSITE" id="PS50931">
    <property type="entry name" value="HTH_LYSR"/>
    <property type="match status" value="1"/>
</dbReference>
<keyword evidence="7" id="KW-1185">Reference proteome</keyword>
<keyword evidence="4" id="KW-0804">Transcription</keyword>
<keyword evidence="3" id="KW-0238">DNA-binding</keyword>
<dbReference type="SUPFAM" id="SSF53850">
    <property type="entry name" value="Periplasmic binding protein-like II"/>
    <property type="match status" value="1"/>
</dbReference>
<dbReference type="EMBL" id="JBHSFI010000005">
    <property type="protein sequence ID" value="MFC4629921.1"/>
    <property type="molecule type" value="Genomic_DNA"/>
</dbReference>
<dbReference type="Gene3D" id="1.10.10.10">
    <property type="entry name" value="Winged helix-like DNA-binding domain superfamily/Winged helix DNA-binding domain"/>
    <property type="match status" value="1"/>
</dbReference>
<dbReference type="Proteomes" id="UP001596011">
    <property type="component" value="Unassembled WGS sequence"/>
</dbReference>
<dbReference type="InterPro" id="IPR000847">
    <property type="entry name" value="LysR_HTH_N"/>
</dbReference>
<evidence type="ECO:0000313" key="6">
    <source>
        <dbReference type="EMBL" id="MFC4629921.1"/>
    </source>
</evidence>
<evidence type="ECO:0000259" key="5">
    <source>
        <dbReference type="PROSITE" id="PS50931"/>
    </source>
</evidence>
<dbReference type="InterPro" id="IPR005119">
    <property type="entry name" value="LysR_subst-bd"/>
</dbReference>
<comment type="similarity">
    <text evidence="1">Belongs to the LysR transcriptional regulatory family.</text>
</comment>
<gene>
    <name evidence="6" type="ORF">ACFO6V_16855</name>
</gene>
<reference evidence="7" key="1">
    <citation type="journal article" date="2019" name="Int. J. Syst. Evol. Microbiol.">
        <title>The Global Catalogue of Microorganisms (GCM) 10K type strain sequencing project: providing services to taxonomists for standard genome sequencing and annotation.</title>
        <authorList>
            <consortium name="The Broad Institute Genomics Platform"/>
            <consortium name="The Broad Institute Genome Sequencing Center for Infectious Disease"/>
            <person name="Wu L."/>
            <person name="Ma J."/>
        </authorList>
    </citation>
    <scope>NUCLEOTIDE SEQUENCE [LARGE SCALE GENOMIC DNA]</scope>
    <source>
        <strain evidence="7">CCUG 42722</strain>
    </source>
</reference>
<comment type="caution">
    <text evidence="6">The sequence shown here is derived from an EMBL/GenBank/DDBJ whole genome shotgun (WGS) entry which is preliminary data.</text>
</comment>
<evidence type="ECO:0000256" key="4">
    <source>
        <dbReference type="ARBA" id="ARBA00023163"/>
    </source>
</evidence>
<organism evidence="6 7">
    <name type="scientific">Promicromonospora alba</name>
    <dbReference type="NCBI Taxonomy" id="1616110"/>
    <lineage>
        <taxon>Bacteria</taxon>
        <taxon>Bacillati</taxon>
        <taxon>Actinomycetota</taxon>
        <taxon>Actinomycetes</taxon>
        <taxon>Micrococcales</taxon>
        <taxon>Promicromonosporaceae</taxon>
        <taxon>Promicromonospora</taxon>
    </lineage>
</organism>
<dbReference type="Pfam" id="PF03466">
    <property type="entry name" value="LysR_substrate"/>
    <property type="match status" value="1"/>
</dbReference>
<feature type="domain" description="HTH lysR-type" evidence="5">
    <location>
        <begin position="5"/>
        <end position="62"/>
    </location>
</feature>
<dbReference type="PANTHER" id="PTHR30346">
    <property type="entry name" value="TRANSCRIPTIONAL DUAL REGULATOR HCAR-RELATED"/>
    <property type="match status" value="1"/>
</dbReference>
<protein>
    <submittedName>
        <fullName evidence="6">LysR family transcriptional regulator</fullName>
    </submittedName>
</protein>